<feature type="chain" id="PRO_5039362607" description="DUF4829 domain-containing protein" evidence="2">
    <location>
        <begin position="23"/>
        <end position="179"/>
    </location>
</feature>
<evidence type="ECO:0000313" key="4">
    <source>
        <dbReference type="Proteomes" id="UP000036932"/>
    </source>
</evidence>
<comment type="caution">
    <text evidence="3">The sequence shown here is derived from an EMBL/GenBank/DDBJ whole genome shotgun (WGS) entry which is preliminary data.</text>
</comment>
<dbReference type="Proteomes" id="UP000036932">
    <property type="component" value="Unassembled WGS sequence"/>
</dbReference>
<feature type="region of interest" description="Disordered" evidence="1">
    <location>
        <begin position="29"/>
        <end position="54"/>
    </location>
</feature>
<name>A0A0M1P2J4_9BACL</name>
<organism evidence="3 4">
    <name type="scientific">Paenibacillus solani</name>
    <dbReference type="NCBI Taxonomy" id="1705565"/>
    <lineage>
        <taxon>Bacteria</taxon>
        <taxon>Bacillati</taxon>
        <taxon>Bacillota</taxon>
        <taxon>Bacilli</taxon>
        <taxon>Bacillales</taxon>
        <taxon>Paenibacillaceae</taxon>
        <taxon>Paenibacillus</taxon>
    </lineage>
</organism>
<accession>A0A0M1P2J4</accession>
<evidence type="ECO:0008006" key="5">
    <source>
        <dbReference type="Google" id="ProtNLM"/>
    </source>
</evidence>
<evidence type="ECO:0000313" key="3">
    <source>
        <dbReference type="EMBL" id="KOR88701.1"/>
    </source>
</evidence>
<dbReference type="PATRIC" id="fig|1705565.3.peg.3030"/>
<dbReference type="AlphaFoldDB" id="A0A0M1P2J4"/>
<feature type="signal peptide" evidence="2">
    <location>
        <begin position="1"/>
        <end position="22"/>
    </location>
</feature>
<protein>
    <recommendedName>
        <fullName evidence="5">DUF4829 domain-containing protein</fullName>
    </recommendedName>
</protein>
<evidence type="ECO:0000256" key="1">
    <source>
        <dbReference type="SAM" id="MobiDB-lite"/>
    </source>
</evidence>
<dbReference type="OrthoDB" id="2650525at2"/>
<dbReference type="PROSITE" id="PS51257">
    <property type="entry name" value="PROKAR_LIPOPROTEIN"/>
    <property type="match status" value="1"/>
</dbReference>
<dbReference type="RefSeq" id="WP_054401637.1">
    <property type="nucleotide sequence ID" value="NZ_LIUT01000001.1"/>
</dbReference>
<gene>
    <name evidence="3" type="ORF">AM231_05670</name>
</gene>
<dbReference type="EMBL" id="LIUT01000001">
    <property type="protein sequence ID" value="KOR88701.1"/>
    <property type="molecule type" value="Genomic_DNA"/>
</dbReference>
<proteinExistence type="predicted"/>
<feature type="compositionally biased region" description="Basic and acidic residues" evidence="1">
    <location>
        <begin position="32"/>
        <end position="47"/>
    </location>
</feature>
<sequence length="179" mass="20571">MSKIFSLLLVAGLLSIILGCNGVQQRQNAQTSDEKEISSNQNDKESENSSQPYKAKYLDNPQYLDESLYEGDELEIVRVLNNMMKSILTENVDGYRSVLTKDHYQQTDTEEYLKNIKITYLSEATFYDGPSEYFSDMEVGVKEESYLPNSTDSPNAYFGTAIYLMFKEDGQWKIGEKKW</sequence>
<reference evidence="4" key="1">
    <citation type="submission" date="2015-08" db="EMBL/GenBank/DDBJ databases">
        <title>Genome sequencing project for genomic taxonomy and phylogenomics of Bacillus-like bacteria.</title>
        <authorList>
            <person name="Liu B."/>
            <person name="Wang J."/>
            <person name="Zhu Y."/>
            <person name="Liu G."/>
            <person name="Chen Q."/>
            <person name="Chen Z."/>
            <person name="Lan J."/>
            <person name="Che J."/>
            <person name="Ge C."/>
            <person name="Shi H."/>
            <person name="Pan Z."/>
            <person name="Liu X."/>
        </authorList>
    </citation>
    <scope>NUCLEOTIDE SEQUENCE [LARGE SCALE GENOMIC DNA]</scope>
    <source>
        <strain evidence="4">FJAT-22460</strain>
    </source>
</reference>
<keyword evidence="2" id="KW-0732">Signal</keyword>
<evidence type="ECO:0000256" key="2">
    <source>
        <dbReference type="SAM" id="SignalP"/>
    </source>
</evidence>
<keyword evidence="4" id="KW-1185">Reference proteome</keyword>